<name>C0CSK3_BLAHS</name>
<feature type="non-terminal residue" evidence="6">
    <location>
        <position position="1"/>
    </location>
</feature>
<comment type="cofactor">
    <cofactor evidence="4">
        <name>Zn(2+)</name>
        <dbReference type="ChEBI" id="CHEBI:29105"/>
    </cofactor>
</comment>
<dbReference type="PANTHER" id="PTHR43401:SF2">
    <property type="entry name" value="L-THREONINE 3-DEHYDROGENASE"/>
    <property type="match status" value="1"/>
</dbReference>
<keyword evidence="3" id="KW-0560">Oxidoreductase</keyword>
<proteinExistence type="inferred from homology"/>
<dbReference type="GO" id="GO:0008270">
    <property type="term" value="F:zinc ion binding"/>
    <property type="evidence" value="ECO:0007669"/>
    <property type="project" value="InterPro"/>
</dbReference>
<dbReference type="SUPFAM" id="SSF51735">
    <property type="entry name" value="NAD(P)-binding Rossmann-fold domains"/>
    <property type="match status" value="1"/>
</dbReference>
<dbReference type="Proteomes" id="UP000003100">
    <property type="component" value="Unassembled WGS sequence"/>
</dbReference>
<dbReference type="Gene3D" id="3.90.180.10">
    <property type="entry name" value="Medium-chain alcohol dehydrogenases, catalytic domain"/>
    <property type="match status" value="1"/>
</dbReference>
<evidence type="ECO:0000256" key="3">
    <source>
        <dbReference type="ARBA" id="ARBA00023002"/>
    </source>
</evidence>
<dbReference type="Pfam" id="PF08240">
    <property type="entry name" value="ADH_N"/>
    <property type="match status" value="1"/>
</dbReference>
<keyword evidence="1 4" id="KW-0479">Metal-binding</keyword>
<dbReference type="HOGENOM" id="CLU_677093_0_0_9"/>
<reference evidence="6 7" key="2">
    <citation type="submission" date="2009-02" db="EMBL/GenBank/DDBJ databases">
        <title>Draft genome sequence of Blautia hydrogenotrophica DSM 10507 (Ruminococcus hydrogenotrophicus DSM 10507).</title>
        <authorList>
            <person name="Sudarsanam P."/>
            <person name="Ley R."/>
            <person name="Guruge J."/>
            <person name="Turnbaugh P.J."/>
            <person name="Mahowald M."/>
            <person name="Liep D."/>
            <person name="Gordon J."/>
        </authorList>
    </citation>
    <scope>NUCLEOTIDE SEQUENCE [LARGE SCALE GENOMIC DNA]</scope>
    <source>
        <strain evidence="7">DSM 10507 / JCM 14656 / S5a33</strain>
    </source>
</reference>
<dbReference type="SMART" id="SM00829">
    <property type="entry name" value="PKS_ER"/>
    <property type="match status" value="1"/>
</dbReference>
<dbReference type="InterPro" id="IPR002328">
    <property type="entry name" value="ADH_Zn_CS"/>
</dbReference>
<dbReference type="InterPro" id="IPR011032">
    <property type="entry name" value="GroES-like_sf"/>
</dbReference>
<reference evidence="6 7" key="1">
    <citation type="submission" date="2009-01" db="EMBL/GenBank/DDBJ databases">
        <authorList>
            <person name="Fulton L."/>
            <person name="Clifton S."/>
            <person name="Fulton B."/>
            <person name="Xu J."/>
            <person name="Minx P."/>
            <person name="Pepin K.H."/>
            <person name="Johnson M."/>
            <person name="Bhonagiri V."/>
            <person name="Nash W.E."/>
            <person name="Mardis E.R."/>
            <person name="Wilson R.K."/>
        </authorList>
    </citation>
    <scope>NUCLEOTIDE SEQUENCE [LARGE SCALE GENOMIC DNA]</scope>
    <source>
        <strain evidence="7">DSM 10507 / JCM 14656 / S5a33</strain>
    </source>
</reference>
<dbReference type="Pfam" id="PF00107">
    <property type="entry name" value="ADH_zinc_N"/>
    <property type="match status" value="1"/>
</dbReference>
<evidence type="ECO:0000313" key="7">
    <source>
        <dbReference type="Proteomes" id="UP000003100"/>
    </source>
</evidence>
<dbReference type="Gene3D" id="3.40.50.720">
    <property type="entry name" value="NAD(P)-binding Rossmann-like Domain"/>
    <property type="match status" value="1"/>
</dbReference>
<dbReference type="InterPro" id="IPR036291">
    <property type="entry name" value="NAD(P)-bd_dom_sf"/>
</dbReference>
<dbReference type="InterPro" id="IPR020843">
    <property type="entry name" value="ER"/>
</dbReference>
<protein>
    <recommendedName>
        <fullName evidence="5">Enoyl reductase (ER) domain-containing protein</fullName>
    </recommendedName>
</protein>
<gene>
    <name evidence="6" type="ORF">RUMHYD_03870</name>
</gene>
<dbReference type="PROSITE" id="PS00059">
    <property type="entry name" value="ADH_ZINC"/>
    <property type="match status" value="1"/>
</dbReference>
<keyword evidence="2 4" id="KW-0862">Zinc</keyword>
<dbReference type="GO" id="GO:0016491">
    <property type="term" value="F:oxidoreductase activity"/>
    <property type="evidence" value="ECO:0007669"/>
    <property type="project" value="UniProtKB-KW"/>
</dbReference>
<organism evidence="6 7">
    <name type="scientific">Blautia hydrogenotrophica (strain DSM 10507 / JCM 14656 / S5a33)</name>
    <name type="common">Ruminococcus hydrogenotrophicus</name>
    <dbReference type="NCBI Taxonomy" id="476272"/>
    <lineage>
        <taxon>Bacteria</taxon>
        <taxon>Bacillati</taxon>
        <taxon>Bacillota</taxon>
        <taxon>Clostridia</taxon>
        <taxon>Lachnospirales</taxon>
        <taxon>Lachnospiraceae</taxon>
        <taxon>Blautia</taxon>
    </lineage>
</organism>
<dbReference type="InterPro" id="IPR013154">
    <property type="entry name" value="ADH-like_N"/>
</dbReference>
<dbReference type="InterPro" id="IPR050129">
    <property type="entry name" value="Zn_alcohol_dh"/>
</dbReference>
<dbReference type="PATRIC" id="fig|476272.21.peg.557"/>
<dbReference type="AlphaFoldDB" id="C0CSK3"/>
<evidence type="ECO:0000256" key="1">
    <source>
        <dbReference type="ARBA" id="ARBA00022723"/>
    </source>
</evidence>
<comment type="similarity">
    <text evidence="4">Belongs to the zinc-containing alcohol dehydrogenase family.</text>
</comment>
<keyword evidence="7" id="KW-1185">Reference proteome</keyword>
<sequence>GRAPQRLRKELKWACPLSSVIRKEFEKNLQKILKTIENKLQKWYKRSVNNFYLNLCKGVVKMKAVILSGPNDFAPGEIEKPLIGDHDILLEMKRAAICGTDIRILEGTKTKGVRYPSVIGHEICGVISEIGKEVTGYEVGEKVAIANVIPCGSCPSCLSGRENACMRRKAIGYEFNGGFEEYIRIPEIAIKSGNVIKLPEQVSFTAGALIEPLACCIRGLKNAGTGFNDVVLIVGAGPIGLMHMQLAKIAGAKQVIVSEPNPMRRQIALELGADKAVDPVTEDLAGIISDVTGGLGADVIVMAIGVPALVNSTLKLCRRGGTVNLFAGFAGTGECTIEVNTIHYNEINVNGSTAYKREDYLQAADMVISGKINLDRIATHTYKIEDFQTAYEMCKSGKGLKIIIEP</sequence>
<accession>C0CSK3</accession>
<evidence type="ECO:0000256" key="4">
    <source>
        <dbReference type="RuleBase" id="RU361277"/>
    </source>
</evidence>
<evidence type="ECO:0000256" key="2">
    <source>
        <dbReference type="ARBA" id="ARBA00022833"/>
    </source>
</evidence>
<dbReference type="InterPro" id="IPR013149">
    <property type="entry name" value="ADH-like_C"/>
</dbReference>
<feature type="domain" description="Enoyl reductase (ER)" evidence="5">
    <location>
        <begin position="68"/>
        <end position="404"/>
    </location>
</feature>
<dbReference type="PANTHER" id="PTHR43401">
    <property type="entry name" value="L-THREONINE 3-DEHYDROGENASE"/>
    <property type="match status" value="1"/>
</dbReference>
<dbReference type="SUPFAM" id="SSF50129">
    <property type="entry name" value="GroES-like"/>
    <property type="match status" value="1"/>
</dbReference>
<evidence type="ECO:0000313" key="6">
    <source>
        <dbReference type="EMBL" id="EEG47276.1"/>
    </source>
</evidence>
<dbReference type="EMBL" id="ACBZ01000210">
    <property type="protein sequence ID" value="EEG47276.1"/>
    <property type="molecule type" value="Genomic_DNA"/>
</dbReference>
<evidence type="ECO:0000259" key="5">
    <source>
        <dbReference type="SMART" id="SM00829"/>
    </source>
</evidence>
<dbReference type="eggNOG" id="COG1063">
    <property type="taxonomic scope" value="Bacteria"/>
</dbReference>